<protein>
    <submittedName>
        <fullName evidence="9">5-carboxymethyl-2-hydroxymuconate isomerase</fullName>
    </submittedName>
</protein>
<comment type="caution">
    <text evidence="9">The sequence shown here is derived from an EMBL/GenBank/DDBJ whole genome shotgun (WGS) entry which is preliminary data.</text>
</comment>
<organism evidence="9 10">
    <name type="scientific">Thiocapsa imhoffii</name>
    <dbReference type="NCBI Taxonomy" id="382777"/>
    <lineage>
        <taxon>Bacteria</taxon>
        <taxon>Pseudomonadati</taxon>
        <taxon>Pseudomonadota</taxon>
        <taxon>Gammaproteobacteria</taxon>
        <taxon>Chromatiales</taxon>
        <taxon>Chromatiaceae</taxon>
        <taxon>Thiocapsa</taxon>
    </lineage>
</organism>
<evidence type="ECO:0000259" key="8">
    <source>
        <dbReference type="Pfam" id="PF01557"/>
    </source>
</evidence>
<evidence type="ECO:0000256" key="2">
    <source>
        <dbReference type="ARBA" id="ARBA00022723"/>
    </source>
</evidence>
<keyword evidence="9" id="KW-0413">Isomerase</keyword>
<dbReference type="GO" id="GO:0019752">
    <property type="term" value="P:carboxylic acid metabolic process"/>
    <property type="evidence" value="ECO:0007669"/>
    <property type="project" value="UniProtKB-ARBA"/>
</dbReference>
<sequence length="271" mass="29205">MKIARFMDPQGHVHFGTPIDASHAHRLSGRLYESLTETTEVFEVSRWLAPIAPVNIYGIGLNYRAHAAETGAAIPVHPVVFMKPTTAITDPGAPILLPHACDQGPEVDYEAELAVVIGRTARDVSVNTALNHVLGYTCANDISARRWQKEGGAGQWIRGKSFDGFCPLGPVLVTADEIPNPQSLQVSCTINGERLQDGHTSDMIFSIAELIAFLSRDTTLLPGTLIITGTPPGVGVARKPPRFLRAGDRVTIEIEGVGKLENPVTDAPPRH</sequence>
<evidence type="ECO:0000313" key="10">
    <source>
        <dbReference type="Proteomes" id="UP001138802"/>
    </source>
</evidence>
<dbReference type="GO" id="GO:0018800">
    <property type="term" value="F:5-oxopent-3-ene-1,2,5-tricarboxylate decarboxylase activity"/>
    <property type="evidence" value="ECO:0007669"/>
    <property type="project" value="UniProtKB-EC"/>
</dbReference>
<dbReference type="Pfam" id="PF01557">
    <property type="entry name" value="FAA_hydrolase"/>
    <property type="match status" value="1"/>
</dbReference>
<dbReference type="InterPro" id="IPR011234">
    <property type="entry name" value="Fumarylacetoacetase-like_C"/>
</dbReference>
<dbReference type="GO" id="GO:0046872">
    <property type="term" value="F:metal ion binding"/>
    <property type="evidence" value="ECO:0007669"/>
    <property type="project" value="UniProtKB-KW"/>
</dbReference>
<evidence type="ECO:0000256" key="7">
    <source>
        <dbReference type="ARBA" id="ARBA00060680"/>
    </source>
</evidence>
<evidence type="ECO:0000256" key="5">
    <source>
        <dbReference type="ARBA" id="ARBA00057150"/>
    </source>
</evidence>
<dbReference type="SUPFAM" id="SSF56529">
    <property type="entry name" value="FAH"/>
    <property type="match status" value="1"/>
</dbReference>
<comment type="catalytic activity">
    <reaction evidence="3">
        <text>(3E,5R)-5-carboxy-2-oxohept-3-enedioate + H(+) = (4Z)-2-oxohept-4-enedioate + CO2</text>
        <dbReference type="Rhea" id="RHEA:14397"/>
        <dbReference type="ChEBI" id="CHEBI:15378"/>
        <dbReference type="ChEBI" id="CHEBI:16526"/>
        <dbReference type="ChEBI" id="CHEBI:87491"/>
        <dbReference type="ChEBI" id="CHEBI:87507"/>
        <dbReference type="EC" id="4.1.1.68"/>
    </reaction>
</comment>
<dbReference type="FunFam" id="3.90.850.10:FF:000002">
    <property type="entry name" value="2-hydroxyhepta-2,4-diene-1,7-dioate isomerase"/>
    <property type="match status" value="1"/>
</dbReference>
<evidence type="ECO:0000256" key="4">
    <source>
        <dbReference type="ARBA" id="ARBA00052790"/>
    </source>
</evidence>
<dbReference type="PANTHER" id="PTHR11820:SF7">
    <property type="entry name" value="ACYLPYRUVASE FAHD1, MITOCHONDRIAL"/>
    <property type="match status" value="1"/>
</dbReference>
<dbReference type="PANTHER" id="PTHR11820">
    <property type="entry name" value="ACYLPYRUVASE"/>
    <property type="match status" value="1"/>
</dbReference>
<comment type="similarity">
    <text evidence="1">Belongs to the FAH family.</text>
</comment>
<reference evidence="9 10" key="1">
    <citation type="journal article" date="2020" name="Microorganisms">
        <title>Osmotic Adaptation and Compatible Solute Biosynthesis of Phototrophic Bacteria as Revealed from Genome Analyses.</title>
        <authorList>
            <person name="Imhoff J.F."/>
            <person name="Rahn T."/>
            <person name="Kunzel S."/>
            <person name="Keller A."/>
            <person name="Neulinger S.C."/>
        </authorList>
    </citation>
    <scope>NUCLEOTIDE SEQUENCE [LARGE SCALE GENOMIC DNA]</scope>
    <source>
        <strain evidence="9 10">DSM 21303</strain>
    </source>
</reference>
<evidence type="ECO:0000256" key="1">
    <source>
        <dbReference type="ARBA" id="ARBA00010211"/>
    </source>
</evidence>
<proteinExistence type="inferred from homology"/>
<comment type="pathway">
    <text evidence="6">Aromatic compound metabolism; 4-hydroxyphenylacetate degradation; pyruvate and succinate semialdehyde from 4-hydroxyphenylacetate: step 4/7.</text>
</comment>
<accession>A0A9X0WIM4</accession>
<dbReference type="RefSeq" id="WP_200388074.1">
    <property type="nucleotide sequence ID" value="NZ_NRSD01000011.1"/>
</dbReference>
<feature type="domain" description="Fumarylacetoacetase-like C-terminal" evidence="8">
    <location>
        <begin position="56"/>
        <end position="264"/>
    </location>
</feature>
<keyword evidence="2" id="KW-0479">Metal-binding</keyword>
<dbReference type="EMBL" id="NRSD01000011">
    <property type="protein sequence ID" value="MBK1645263.1"/>
    <property type="molecule type" value="Genomic_DNA"/>
</dbReference>
<comment type="function">
    <text evidence="5">Decarboxylates OPET (5-oxo-pent-3-ene-1,2,5-tricarboxylic acid) into HHDD (2-hydroxy-hept-2,4-diene-1,7-dioate) and isomerizes it to OHED (2-oxo-hept-3-ene-1,7-dioate).</text>
</comment>
<name>A0A9X0WIM4_9GAMM</name>
<evidence type="ECO:0000256" key="6">
    <source>
        <dbReference type="ARBA" id="ARBA00060569"/>
    </source>
</evidence>
<evidence type="ECO:0000256" key="3">
    <source>
        <dbReference type="ARBA" id="ARBA00051258"/>
    </source>
</evidence>
<comment type="catalytic activity">
    <reaction evidence="4">
        <text>(2E,4Z)-5-hydroxypenta-2,4-diene-1,2,5-tricarboxylate = (3E,5R)-5-carboxy-2-oxohept-3-enedioate</text>
        <dbReference type="Rhea" id="RHEA:18813"/>
        <dbReference type="ChEBI" id="CHEBI:47961"/>
        <dbReference type="ChEBI" id="CHEBI:87491"/>
        <dbReference type="EC" id="5.3.3.10"/>
    </reaction>
</comment>
<dbReference type="AlphaFoldDB" id="A0A9X0WIM4"/>
<gene>
    <name evidence="9" type="ORF">CKO25_11545</name>
</gene>
<comment type="pathway">
    <text evidence="7">Aromatic compound metabolism; 4-hydroxyphenylacetate degradation; pyruvate and succinate semialdehyde from 4-hydroxyphenylacetate: step 5/7.</text>
</comment>
<dbReference type="Proteomes" id="UP001138802">
    <property type="component" value="Unassembled WGS sequence"/>
</dbReference>
<dbReference type="GO" id="GO:0018773">
    <property type="term" value="F:acetylpyruvate hydrolase activity"/>
    <property type="evidence" value="ECO:0007669"/>
    <property type="project" value="TreeGrafter"/>
</dbReference>
<keyword evidence="10" id="KW-1185">Reference proteome</keyword>
<dbReference type="InterPro" id="IPR036663">
    <property type="entry name" value="Fumarylacetoacetase_C_sf"/>
</dbReference>
<evidence type="ECO:0000313" key="9">
    <source>
        <dbReference type="EMBL" id="MBK1645263.1"/>
    </source>
</evidence>
<dbReference type="Gene3D" id="3.90.850.10">
    <property type="entry name" value="Fumarylacetoacetase-like, C-terminal domain"/>
    <property type="match status" value="1"/>
</dbReference>
<dbReference type="GO" id="GO:0008704">
    <property type="term" value="F:5-carboxymethyl-2-hydroxymuconate delta-isomerase activity"/>
    <property type="evidence" value="ECO:0007669"/>
    <property type="project" value="UniProtKB-EC"/>
</dbReference>